<protein>
    <submittedName>
        <fullName evidence="1">Short chain dehydrogenase</fullName>
    </submittedName>
</protein>
<dbReference type="InterPro" id="IPR002347">
    <property type="entry name" value="SDR_fam"/>
</dbReference>
<keyword evidence="2" id="KW-1185">Reference proteome</keyword>
<evidence type="ECO:0000313" key="2">
    <source>
        <dbReference type="Proteomes" id="UP000198642"/>
    </source>
</evidence>
<dbReference type="InterPro" id="IPR036291">
    <property type="entry name" value="NAD(P)-bd_dom_sf"/>
</dbReference>
<dbReference type="EMBL" id="FOJW01000010">
    <property type="protein sequence ID" value="SFB22807.1"/>
    <property type="molecule type" value="Genomic_DNA"/>
</dbReference>
<dbReference type="PANTHER" id="PTHR42820:SF1">
    <property type="entry name" value="SHORT-CHAIN DEHYDROGENASE_REDUCTASE FAMILY PROTEIN"/>
    <property type="match status" value="1"/>
</dbReference>
<dbReference type="PANTHER" id="PTHR42820">
    <property type="entry name" value="SHORT-CHAIN DEHYDROGENASE REDUCTASE"/>
    <property type="match status" value="1"/>
</dbReference>
<dbReference type="Gene3D" id="3.40.50.720">
    <property type="entry name" value="NAD(P)-binding Rossmann-like Domain"/>
    <property type="match status" value="1"/>
</dbReference>
<name>A0A1I0ZBR6_9BACI</name>
<dbReference type="STRING" id="237679.SAMN04488072_110112"/>
<reference evidence="1 2" key="1">
    <citation type="submission" date="2016-10" db="EMBL/GenBank/DDBJ databases">
        <authorList>
            <person name="de Groot N.N."/>
        </authorList>
    </citation>
    <scope>NUCLEOTIDE SEQUENCE [LARGE SCALE GENOMIC DNA]</scope>
    <source>
        <strain evidence="1 2">CGMCC 1.3702</strain>
    </source>
</reference>
<dbReference type="SUPFAM" id="SSF51735">
    <property type="entry name" value="NAD(P)-binding Rossmann-fold domains"/>
    <property type="match status" value="1"/>
</dbReference>
<dbReference type="RefSeq" id="WP_280141268.1">
    <property type="nucleotide sequence ID" value="NZ_FOJW01000010.1"/>
</dbReference>
<evidence type="ECO:0000313" key="1">
    <source>
        <dbReference type="EMBL" id="SFB22807.1"/>
    </source>
</evidence>
<proteinExistence type="predicted"/>
<organism evidence="1 2">
    <name type="scientific">Lentibacillus halodurans</name>
    <dbReference type="NCBI Taxonomy" id="237679"/>
    <lineage>
        <taxon>Bacteria</taxon>
        <taxon>Bacillati</taxon>
        <taxon>Bacillota</taxon>
        <taxon>Bacilli</taxon>
        <taxon>Bacillales</taxon>
        <taxon>Bacillaceae</taxon>
        <taxon>Lentibacillus</taxon>
    </lineage>
</organism>
<gene>
    <name evidence="1" type="ORF">SAMN04488072_110112</name>
</gene>
<dbReference type="Proteomes" id="UP000198642">
    <property type="component" value="Unassembled WGS sequence"/>
</dbReference>
<accession>A0A1I0ZBR6</accession>
<dbReference type="Pfam" id="PF00106">
    <property type="entry name" value="adh_short"/>
    <property type="match status" value="1"/>
</dbReference>
<dbReference type="AlphaFoldDB" id="A0A1I0ZBR6"/>
<sequence>MARAKDSLKGDKDKIKLIQADVTDEEDVKSYVKQTVDTYGHIDVFFNNAGINGPFAKIKDLEKEQFEKVMGINVTGIFLGLKHVILQMESQGYGSIINILPRMQHI</sequence>